<dbReference type="OrthoDB" id="6263804at2759"/>
<dbReference type="Proteomes" id="UP000316759">
    <property type="component" value="Unassembled WGS sequence"/>
</dbReference>
<reference evidence="2 3" key="1">
    <citation type="submission" date="2019-04" db="EMBL/GenBank/DDBJ databases">
        <title>Annotation for the trematode Fasciola gigantica.</title>
        <authorList>
            <person name="Choi Y.-J."/>
        </authorList>
    </citation>
    <scope>NUCLEOTIDE SEQUENCE [LARGE SCALE GENOMIC DNA]</scope>
    <source>
        <strain evidence="2">Uganda_cow_1</strain>
    </source>
</reference>
<dbReference type="AlphaFoldDB" id="A0A504YL18"/>
<evidence type="ECO:0000256" key="1">
    <source>
        <dbReference type="SAM" id="MobiDB-lite"/>
    </source>
</evidence>
<sequence>MSSPDGRSIKRRNRETVIGIRKRERVLLPTNGLARPNSATQTEAPRDRTFVRQVLTEISYLGAIRTSAALSGSSHNSLLANYRPLTCSKPSQYQTHRLSQVNVKSRKERSLTCAVPSVTATQNSGRVSQLAGSVEHLVLQDRECPRSPVCSTAVNPHPTRPVFDPTTYSLTRTECSSCPNCDISGVHSHAVSAPVVVLASTQGSPWYRHHRPRAPEPPVSPPVSHKPPTRLEINGTVCSSTDCLSGRLVQDTYHSSRSSSSLGSIMDMQDPHGKSLELLASTVSPVHCDLDLPALEMDIGDQENHFDSDDFPLPPPPDEFDGSEYSSHSISIQRLHRTPSPLVLGPLAPITNIQLNAVVVATRQPKWSTTIRPAFGELTHSAVLDWDPEIETVTDIPPIPSPPPRLVDRLSDLTQPPEALIIPTPELHMTSSIADERSDRYRLTRPLALKREAPDGAEQSTPPCSPSQVVEDAGLKCALDRDALFGLQETKVMVFHPSFTKRYSNSELKASEYSPKKGRMQLLVPSERSAFLPVSSTTHLVTQDNSVSDCSQYSTSTCCSANPHTH</sequence>
<gene>
    <name evidence="2" type="ORF">FGIG_02865</name>
</gene>
<keyword evidence="3" id="KW-1185">Reference proteome</keyword>
<protein>
    <submittedName>
        <fullName evidence="2">Uncharacterized protein</fullName>
    </submittedName>
</protein>
<evidence type="ECO:0000313" key="3">
    <source>
        <dbReference type="Proteomes" id="UP000316759"/>
    </source>
</evidence>
<dbReference type="EMBL" id="SUNJ01007489">
    <property type="protein sequence ID" value="TPP61963.1"/>
    <property type="molecule type" value="Genomic_DNA"/>
</dbReference>
<feature type="region of interest" description="Disordered" evidence="1">
    <location>
        <begin position="210"/>
        <end position="231"/>
    </location>
</feature>
<comment type="caution">
    <text evidence="2">The sequence shown here is derived from an EMBL/GenBank/DDBJ whole genome shotgun (WGS) entry which is preliminary data.</text>
</comment>
<organism evidence="2 3">
    <name type="scientific">Fasciola gigantica</name>
    <name type="common">Giant liver fluke</name>
    <dbReference type="NCBI Taxonomy" id="46835"/>
    <lineage>
        <taxon>Eukaryota</taxon>
        <taxon>Metazoa</taxon>
        <taxon>Spiralia</taxon>
        <taxon>Lophotrochozoa</taxon>
        <taxon>Platyhelminthes</taxon>
        <taxon>Trematoda</taxon>
        <taxon>Digenea</taxon>
        <taxon>Plagiorchiida</taxon>
        <taxon>Echinostomata</taxon>
        <taxon>Echinostomatoidea</taxon>
        <taxon>Fasciolidae</taxon>
        <taxon>Fasciola</taxon>
    </lineage>
</organism>
<evidence type="ECO:0000313" key="2">
    <source>
        <dbReference type="EMBL" id="TPP61963.1"/>
    </source>
</evidence>
<feature type="compositionally biased region" description="Pro residues" evidence="1">
    <location>
        <begin position="215"/>
        <end position="225"/>
    </location>
</feature>
<accession>A0A504YL18</accession>
<proteinExistence type="predicted"/>
<name>A0A504YL18_FASGI</name>